<keyword evidence="5 6" id="KW-0472">Membrane</keyword>
<dbReference type="InterPro" id="IPR004797">
    <property type="entry name" value="Competence_ComEC/Rec2"/>
</dbReference>
<evidence type="ECO:0000259" key="7">
    <source>
        <dbReference type="SMART" id="SM00849"/>
    </source>
</evidence>
<feature type="transmembrane region" description="Helical" evidence="6">
    <location>
        <begin position="233"/>
        <end position="250"/>
    </location>
</feature>
<organism evidence="8 9">
    <name type="scientific">Acetivibrio ethanolgignens</name>
    <dbReference type="NCBI Taxonomy" id="290052"/>
    <lineage>
        <taxon>Bacteria</taxon>
        <taxon>Bacillati</taxon>
        <taxon>Bacillota</taxon>
        <taxon>Clostridia</taxon>
        <taxon>Eubacteriales</taxon>
        <taxon>Oscillospiraceae</taxon>
        <taxon>Acetivibrio</taxon>
    </lineage>
</organism>
<keyword evidence="3 6" id="KW-0812">Transmembrane</keyword>
<dbReference type="SMART" id="SM00849">
    <property type="entry name" value="Lactamase_B"/>
    <property type="match status" value="1"/>
</dbReference>
<dbReference type="Pfam" id="PF03772">
    <property type="entry name" value="Competence"/>
    <property type="match status" value="1"/>
</dbReference>
<evidence type="ECO:0000256" key="1">
    <source>
        <dbReference type="ARBA" id="ARBA00004651"/>
    </source>
</evidence>
<feature type="transmembrane region" description="Helical" evidence="6">
    <location>
        <begin position="345"/>
        <end position="371"/>
    </location>
</feature>
<accession>A0A0V8QCP2</accession>
<dbReference type="GO" id="GO:0005886">
    <property type="term" value="C:plasma membrane"/>
    <property type="evidence" value="ECO:0007669"/>
    <property type="project" value="UniProtKB-SubCell"/>
</dbReference>
<dbReference type="OrthoDB" id="9761531at2"/>
<feature type="transmembrane region" description="Helical" evidence="6">
    <location>
        <begin position="411"/>
        <end position="429"/>
    </location>
</feature>
<evidence type="ECO:0000256" key="4">
    <source>
        <dbReference type="ARBA" id="ARBA00022989"/>
    </source>
</evidence>
<evidence type="ECO:0000256" key="5">
    <source>
        <dbReference type="ARBA" id="ARBA00023136"/>
    </source>
</evidence>
<feature type="transmembrane region" description="Helical" evidence="6">
    <location>
        <begin position="177"/>
        <end position="196"/>
    </location>
</feature>
<feature type="domain" description="Metallo-beta-lactamase" evidence="7">
    <location>
        <begin position="468"/>
        <end position="671"/>
    </location>
</feature>
<dbReference type="InterPro" id="IPR036866">
    <property type="entry name" value="RibonucZ/Hydroxyglut_hydro"/>
</dbReference>
<protein>
    <recommendedName>
        <fullName evidence="7">Metallo-beta-lactamase domain-containing protein</fullName>
    </recommendedName>
</protein>
<dbReference type="AlphaFoldDB" id="A0A0V8QCP2"/>
<feature type="transmembrane region" description="Helical" evidence="6">
    <location>
        <begin position="271"/>
        <end position="293"/>
    </location>
</feature>
<dbReference type="Gene3D" id="3.60.15.10">
    <property type="entry name" value="Ribonuclease Z/Hydroxyacylglutathione hydrolase-like"/>
    <property type="match status" value="1"/>
</dbReference>
<gene>
    <name evidence="8" type="ORF">ASU35_14295</name>
</gene>
<name>A0A0V8QCP2_9FIRM</name>
<dbReference type="CDD" id="cd07731">
    <property type="entry name" value="ComA-like_MBL-fold"/>
    <property type="match status" value="1"/>
</dbReference>
<evidence type="ECO:0000313" key="8">
    <source>
        <dbReference type="EMBL" id="KSV58006.1"/>
    </source>
</evidence>
<dbReference type="EMBL" id="LNAM01000188">
    <property type="protein sequence ID" value="KSV58006.1"/>
    <property type="molecule type" value="Genomic_DNA"/>
</dbReference>
<dbReference type="InterPro" id="IPR035681">
    <property type="entry name" value="ComA-like_MBL"/>
</dbReference>
<dbReference type="InterPro" id="IPR001279">
    <property type="entry name" value="Metallo-B-lactamas"/>
</dbReference>
<feature type="transmembrane region" description="Helical" evidence="6">
    <location>
        <begin position="319"/>
        <end position="338"/>
    </location>
</feature>
<keyword evidence="9" id="KW-1185">Reference proteome</keyword>
<dbReference type="Pfam" id="PF00753">
    <property type="entry name" value="Lactamase_B"/>
    <property type="match status" value="1"/>
</dbReference>
<dbReference type="GO" id="GO:0030420">
    <property type="term" value="P:establishment of competence for transformation"/>
    <property type="evidence" value="ECO:0007669"/>
    <property type="project" value="InterPro"/>
</dbReference>
<dbReference type="RefSeq" id="WP_058353738.1">
    <property type="nucleotide sequence ID" value="NZ_CABMMD010000188.1"/>
</dbReference>
<dbReference type="SUPFAM" id="SSF56281">
    <property type="entry name" value="Metallo-hydrolase/oxidoreductase"/>
    <property type="match status" value="1"/>
</dbReference>
<keyword evidence="4 6" id="KW-1133">Transmembrane helix</keyword>
<dbReference type="NCBIfam" id="TIGR00361">
    <property type="entry name" value="ComEC_Rec2"/>
    <property type="match status" value="1"/>
</dbReference>
<sequence length="717" mass="79249">MVWAALAVLLQCCLFKTYIFSVSPEPGTEPVTIRGTVTDMAETSSGMRLVMDHILIFISEEHLEALKFEDKKLCPGCKIQVFGNLEGFSLPGNPGQFNEFSYYKSKNISYFLWAEKVILLSEAPFGKKGIFHLRERLREVYFELLPEKEAAILTAMVLGEKSGLPGEVRNIYQQAGIGHLLAISGLHISIAAMAVYQLVLVLKGSRRLAAACGMVSLLFYGTLTGFSISTSRAVLMILLALIAELLGRAYDRETALGFSAVWILLQKPGQLFQSGFLLSFGAVLGAGSLYPALEQCFLKQEKAEKSLFTKGLKWSKRAILFQLAVSFITLPVILWFYYEIPVYGMFLNIFLVPLMSLVTGGGLLAGIAGLFSLTLGRFLVGGVWGILKLYETAAEFSMTLPMAVWNPGQPPFWKILIYGLGLLGVFCYLQKESKKRWLVTFELLPLVLLLLLPQKISGIELTFLDVGQGDGTFISCEEGIDMLIDGGSSSEKALGKYRLLPFIKCKGRGRVDYVFLSHLDEDHISGVRKLLEEKRVECLVLPADRKGSEAAEEIAQLGKEKGTKVWWIQPGEAIQKKKFKLTCLAPDRLYNGTNENAASMVLFLEYGAFSALFTGDLEKEGEEALLVKQQKESCLPDCDVLKVAHHGSDYSTSQEFLNVVKPEIAVISCSRNNSYGHPGKELLQRLAFAGCCIYQTMESGAVTVGSDGKGIWVKEFR</sequence>
<comment type="subcellular location">
    <subcellularLocation>
        <location evidence="1">Cell membrane</location>
        <topology evidence="1">Multi-pass membrane protein</topology>
    </subcellularLocation>
</comment>
<comment type="caution">
    <text evidence="8">The sequence shown here is derived from an EMBL/GenBank/DDBJ whole genome shotgun (WGS) entry which is preliminary data.</text>
</comment>
<evidence type="ECO:0000313" key="9">
    <source>
        <dbReference type="Proteomes" id="UP000054874"/>
    </source>
</evidence>
<feature type="transmembrane region" description="Helical" evidence="6">
    <location>
        <begin position="208"/>
        <end position="227"/>
    </location>
</feature>
<dbReference type="InterPro" id="IPR004477">
    <property type="entry name" value="ComEC_N"/>
</dbReference>
<dbReference type="Proteomes" id="UP000054874">
    <property type="component" value="Unassembled WGS sequence"/>
</dbReference>
<dbReference type="NCBIfam" id="TIGR00360">
    <property type="entry name" value="ComEC_N-term"/>
    <property type="match status" value="1"/>
</dbReference>
<evidence type="ECO:0000256" key="2">
    <source>
        <dbReference type="ARBA" id="ARBA00022475"/>
    </source>
</evidence>
<dbReference type="STRING" id="290052.ASU35_14295"/>
<dbReference type="InterPro" id="IPR052159">
    <property type="entry name" value="Competence_DNA_uptake"/>
</dbReference>
<evidence type="ECO:0000256" key="3">
    <source>
        <dbReference type="ARBA" id="ARBA00022692"/>
    </source>
</evidence>
<keyword evidence="2" id="KW-1003">Cell membrane</keyword>
<dbReference type="PANTHER" id="PTHR30619">
    <property type="entry name" value="DNA INTERNALIZATION/COMPETENCE PROTEIN COMEC/REC2"/>
    <property type="match status" value="1"/>
</dbReference>
<proteinExistence type="predicted"/>
<dbReference type="PANTHER" id="PTHR30619:SF1">
    <property type="entry name" value="RECOMBINATION PROTEIN 2"/>
    <property type="match status" value="1"/>
</dbReference>
<reference evidence="8 9" key="1">
    <citation type="submission" date="2015-11" db="EMBL/GenBank/DDBJ databases">
        <title>Butyribacter intestini gen. nov., sp. nov., a butyric acid-producing bacterium of the family Lachnospiraceae isolated from the human faeces.</title>
        <authorList>
            <person name="Zou Y."/>
            <person name="Xue W."/>
            <person name="Luo G."/>
            <person name="Lv M."/>
        </authorList>
    </citation>
    <scope>NUCLEOTIDE SEQUENCE [LARGE SCALE GENOMIC DNA]</scope>
    <source>
        <strain evidence="8 9">ACET-33324</strain>
    </source>
</reference>
<feature type="transmembrane region" description="Helical" evidence="6">
    <location>
        <begin position="436"/>
        <end position="453"/>
    </location>
</feature>
<evidence type="ECO:0000256" key="6">
    <source>
        <dbReference type="SAM" id="Phobius"/>
    </source>
</evidence>